<dbReference type="Pfam" id="PF02627">
    <property type="entry name" value="CMD"/>
    <property type="match status" value="1"/>
</dbReference>
<dbReference type="EMBL" id="CADCVR010000058">
    <property type="protein sequence ID" value="CAA9498620.1"/>
    <property type="molecule type" value="Genomic_DNA"/>
</dbReference>
<gene>
    <name evidence="2" type="ORF">AVDCRST_MAG53-2274</name>
</gene>
<reference evidence="2" key="1">
    <citation type="submission" date="2020-02" db="EMBL/GenBank/DDBJ databases">
        <authorList>
            <person name="Meier V. D."/>
        </authorList>
    </citation>
    <scope>NUCLEOTIDE SEQUENCE</scope>
    <source>
        <strain evidence="2">AVDCRST_MAG53</strain>
    </source>
</reference>
<dbReference type="PANTHER" id="PTHR34846:SF5">
    <property type="entry name" value="CARBOXYMUCONOLACTONE DECARBOXYLASE-LIKE DOMAIN-CONTAINING PROTEIN"/>
    <property type="match status" value="1"/>
</dbReference>
<evidence type="ECO:0000259" key="1">
    <source>
        <dbReference type="Pfam" id="PF02627"/>
    </source>
</evidence>
<dbReference type="GO" id="GO:0051920">
    <property type="term" value="F:peroxiredoxin activity"/>
    <property type="evidence" value="ECO:0007669"/>
    <property type="project" value="InterPro"/>
</dbReference>
<organism evidence="2">
    <name type="scientific">uncultured Solirubrobacteraceae bacterium</name>
    <dbReference type="NCBI Taxonomy" id="1162706"/>
    <lineage>
        <taxon>Bacteria</taxon>
        <taxon>Bacillati</taxon>
        <taxon>Actinomycetota</taxon>
        <taxon>Thermoleophilia</taxon>
        <taxon>Solirubrobacterales</taxon>
        <taxon>Solirubrobacteraceae</taxon>
        <taxon>environmental samples</taxon>
    </lineage>
</organism>
<name>A0A6J4SGY8_9ACTN</name>
<evidence type="ECO:0000313" key="2">
    <source>
        <dbReference type="EMBL" id="CAA9498620.1"/>
    </source>
</evidence>
<dbReference type="InterPro" id="IPR029032">
    <property type="entry name" value="AhpD-like"/>
</dbReference>
<accession>A0A6J4SGY8</accession>
<dbReference type="AlphaFoldDB" id="A0A6J4SGY8"/>
<dbReference type="InterPro" id="IPR003779">
    <property type="entry name" value="CMD-like"/>
</dbReference>
<dbReference type="PANTHER" id="PTHR34846">
    <property type="entry name" value="4-CARBOXYMUCONOLACTONE DECARBOXYLASE FAMILY PROTEIN (AFU_ORTHOLOGUE AFUA_6G11590)"/>
    <property type="match status" value="1"/>
</dbReference>
<dbReference type="InterPro" id="IPR004675">
    <property type="entry name" value="AhpD_core"/>
</dbReference>
<feature type="domain" description="Carboxymuconolactone decarboxylase-like" evidence="1">
    <location>
        <begin position="55"/>
        <end position="130"/>
    </location>
</feature>
<dbReference type="SUPFAM" id="SSF69118">
    <property type="entry name" value="AhpD-like"/>
    <property type="match status" value="1"/>
</dbReference>
<proteinExistence type="predicted"/>
<protein>
    <recommendedName>
        <fullName evidence="1">Carboxymuconolactone decarboxylase-like domain-containing protein</fullName>
    </recommendedName>
</protein>
<sequence length="202" mass="21599">MKHRRSVEQHANEDAVSTAAPLVELVMRDQAPLLARRFFGDGPPSPITASLAQVPELLEVALPFIGAALGPGALDARAKELAILRTSALLECRYCVQTHTAVALDCGLSAEEVRVLRGELELDAAFTAERERTMLAWIDAVAAGRGTVDPGLQSRAAEALADHELVELTLTVTATLMLNRYCTALDLPVSAATLARLTEEGF</sequence>
<dbReference type="NCBIfam" id="TIGR00778">
    <property type="entry name" value="ahpD_dom"/>
    <property type="match status" value="1"/>
</dbReference>
<dbReference type="Gene3D" id="1.20.1290.10">
    <property type="entry name" value="AhpD-like"/>
    <property type="match status" value="1"/>
</dbReference>